<evidence type="ECO:0000256" key="1">
    <source>
        <dbReference type="SAM" id="MobiDB-lite"/>
    </source>
</evidence>
<feature type="region of interest" description="Disordered" evidence="1">
    <location>
        <begin position="1"/>
        <end position="27"/>
    </location>
</feature>
<name>A0A2I3H6H4_NOMLE</name>
<dbReference type="InParanoid" id="A0A2I3H6H4"/>
<reference evidence="2" key="2">
    <citation type="submission" date="2025-08" db="UniProtKB">
        <authorList>
            <consortium name="Ensembl"/>
        </authorList>
    </citation>
    <scope>IDENTIFICATION</scope>
</reference>
<dbReference type="OMA" id="KVNQRCH"/>
<dbReference type="GeneTree" id="ENSGT00950000183424"/>
<accession>A0A2I3H6H4</accession>
<sequence length="54" mass="6283">MEVRWRRPQGHPASGDAGSLRSQQNLTPVVLLPRRTRQGTYLKVNQRCHRHHSI</sequence>
<dbReference type="Proteomes" id="UP000001073">
    <property type="component" value="Chromosome 7b"/>
</dbReference>
<proteinExistence type="predicted"/>
<organism evidence="2 3">
    <name type="scientific">Nomascus leucogenys</name>
    <name type="common">Northern white-cheeked gibbon</name>
    <name type="synonym">Hylobates leucogenys</name>
    <dbReference type="NCBI Taxonomy" id="61853"/>
    <lineage>
        <taxon>Eukaryota</taxon>
        <taxon>Metazoa</taxon>
        <taxon>Chordata</taxon>
        <taxon>Craniata</taxon>
        <taxon>Vertebrata</taxon>
        <taxon>Euteleostomi</taxon>
        <taxon>Mammalia</taxon>
        <taxon>Eutheria</taxon>
        <taxon>Euarchontoglires</taxon>
        <taxon>Primates</taxon>
        <taxon>Haplorrhini</taxon>
        <taxon>Catarrhini</taxon>
        <taxon>Hylobatidae</taxon>
        <taxon>Nomascus</taxon>
    </lineage>
</organism>
<keyword evidence="3" id="KW-1185">Reference proteome</keyword>
<dbReference type="EMBL" id="ADFV01095232">
    <property type="status" value="NOT_ANNOTATED_CDS"/>
    <property type="molecule type" value="Genomic_DNA"/>
</dbReference>
<evidence type="ECO:0000313" key="2">
    <source>
        <dbReference type="Ensembl" id="ENSNLEP00000039106.1"/>
    </source>
</evidence>
<protein>
    <submittedName>
        <fullName evidence="2">Uncharacterized protein</fullName>
    </submittedName>
</protein>
<evidence type="ECO:0000313" key="3">
    <source>
        <dbReference type="Proteomes" id="UP000001073"/>
    </source>
</evidence>
<reference evidence="2" key="3">
    <citation type="submission" date="2025-09" db="UniProtKB">
        <authorList>
            <consortium name="Ensembl"/>
        </authorList>
    </citation>
    <scope>IDENTIFICATION</scope>
</reference>
<dbReference type="Ensembl" id="ENSNLET00000045707.1">
    <property type="protein sequence ID" value="ENSNLEP00000039106.1"/>
    <property type="gene ID" value="ENSNLEG00000032250.1"/>
</dbReference>
<reference evidence="2 3" key="1">
    <citation type="submission" date="2012-10" db="EMBL/GenBank/DDBJ databases">
        <authorList>
            <consortium name="Gibbon Genome Sequencing Consortium"/>
        </authorList>
    </citation>
    <scope>NUCLEOTIDE SEQUENCE [LARGE SCALE GENOMIC DNA]</scope>
</reference>
<dbReference type="AlphaFoldDB" id="A0A2I3H6H4"/>